<dbReference type="EMBL" id="CM047587">
    <property type="protein sequence ID" value="KAI9906310.1"/>
    <property type="molecule type" value="Genomic_DNA"/>
</dbReference>
<dbReference type="Proteomes" id="UP001163321">
    <property type="component" value="Chromosome 8"/>
</dbReference>
<protein>
    <submittedName>
        <fullName evidence="1">Uncharacterized protein</fullName>
    </submittedName>
</protein>
<keyword evidence="2" id="KW-1185">Reference proteome</keyword>
<organism evidence="1 2">
    <name type="scientific">Peronosclerospora sorghi</name>
    <dbReference type="NCBI Taxonomy" id="230839"/>
    <lineage>
        <taxon>Eukaryota</taxon>
        <taxon>Sar</taxon>
        <taxon>Stramenopiles</taxon>
        <taxon>Oomycota</taxon>
        <taxon>Peronosporomycetes</taxon>
        <taxon>Peronosporales</taxon>
        <taxon>Peronosporaceae</taxon>
        <taxon>Peronosclerospora</taxon>
    </lineage>
</organism>
<evidence type="ECO:0000313" key="1">
    <source>
        <dbReference type="EMBL" id="KAI9906310.1"/>
    </source>
</evidence>
<accession>A0ACC0VIL0</accession>
<reference evidence="1 2" key="1">
    <citation type="journal article" date="2022" name="bioRxiv">
        <title>The genome of the oomycete Peronosclerospora sorghi, a cosmopolitan pathogen of maize and sorghum, is inflated with dispersed pseudogenes.</title>
        <authorList>
            <person name="Fletcher K."/>
            <person name="Martin F."/>
            <person name="Isakeit T."/>
            <person name="Cavanaugh K."/>
            <person name="Magill C."/>
            <person name="Michelmore R."/>
        </authorList>
    </citation>
    <scope>NUCLEOTIDE SEQUENCE [LARGE SCALE GENOMIC DNA]</scope>
    <source>
        <strain evidence="1">P6</strain>
    </source>
</reference>
<comment type="caution">
    <text evidence="1">The sequence shown here is derived from an EMBL/GenBank/DDBJ whole genome shotgun (WGS) entry which is preliminary data.</text>
</comment>
<gene>
    <name evidence="1" type="ORF">PsorP6_003961</name>
</gene>
<evidence type="ECO:0000313" key="2">
    <source>
        <dbReference type="Proteomes" id="UP001163321"/>
    </source>
</evidence>
<name>A0ACC0VIL0_9STRA</name>
<proteinExistence type="predicted"/>
<sequence length="430" mass="49290">MTPPDFLLRVPPLKLQVRNATQTHGEPAVYELFCRLNKTGEKENKLDEEVQWSLWKTYEEFQAFDNQMRAARSSSFAKMMVTVAFAPGHRVRAFFHQHHTSGFLEKRRAELDFYMQRVMMFPNVVEFSKPSGCKVLAEFIGAKKHMDCSGVESPISPATHTSVVFPVSKGEMRDSTESDIRASSVSVTGTEDKLSSKRKMCRLEIEEELALRCGSHLLKRFKKRARVFRKENDPLAAANSFVEFLRKEFEPEFADWILQHFVRSLKSAEKREALCAVTGVSISSIDVEFMEASSSKRQNYRTASQEEEKQEADRQREKYSEQELHTYSGSQKDSSICINESAVSRKISRKKANRQILERVNVLSNGDKLTMDEFKQAAKALGNQEMSGQVFVDFLRSTFGKRKAEELLLLVVEVVPQPQVQQELRFALTR</sequence>